<keyword evidence="2 6" id="KW-0812">Transmembrane</keyword>
<evidence type="ECO:0000313" key="9">
    <source>
        <dbReference type="Proteomes" id="UP001153365"/>
    </source>
</evidence>
<feature type="domain" description="L-type lectin-like" evidence="7">
    <location>
        <begin position="61"/>
        <end position="284"/>
    </location>
</feature>
<keyword evidence="5 6" id="KW-0472">Membrane</keyword>
<sequence length="369" mass="42094">MIRVSISNKVLKYIALYFLISCIGHSTQESQHPYDLEGHDQAPNQKLKILNRKLEGETEATIPIRDHSLYAPYVDSNLQSRFFDFGGSTIIETSKYVRLTQDRPSQAGYLWSRTPITHPNFEVEVEFKIDGKSHNVYGDGMAIWLTKNPNQLGPVFGSLDMWDGFGVFIDTFPNSRHSYEFPRIIGMANHGYKTYDVGNDGDGQESGACSINVRSPEISTKLKIHYIRGQFLEVLIHHENWNEWDHCFTVFNYTLPESPYLGFSAHTGEVFDNHDIIYASANGLVYHPPKSTHKDSKNKKKNSWFSFSSGSKEKTGGIGSGIRLGFWGKLVAYLVWLIKFGFVLGLIGVGLFWGNKFFVKYRKETMKRF</sequence>
<proteinExistence type="predicted"/>
<accession>A0AAV0AGC2</accession>
<keyword evidence="9" id="KW-1185">Reference proteome</keyword>
<dbReference type="Gene3D" id="2.60.120.200">
    <property type="match status" value="1"/>
</dbReference>
<evidence type="ECO:0000256" key="6">
    <source>
        <dbReference type="SAM" id="Phobius"/>
    </source>
</evidence>
<dbReference type="PROSITE" id="PS51328">
    <property type="entry name" value="L_LECTIN_LIKE"/>
    <property type="match status" value="1"/>
</dbReference>
<evidence type="ECO:0000256" key="3">
    <source>
        <dbReference type="ARBA" id="ARBA00022729"/>
    </source>
</evidence>
<dbReference type="GO" id="GO:0005789">
    <property type="term" value="C:endoplasmic reticulum membrane"/>
    <property type="evidence" value="ECO:0007669"/>
    <property type="project" value="TreeGrafter"/>
</dbReference>
<evidence type="ECO:0000256" key="4">
    <source>
        <dbReference type="ARBA" id="ARBA00022989"/>
    </source>
</evidence>
<feature type="transmembrane region" description="Helical" evidence="6">
    <location>
        <begin position="330"/>
        <end position="353"/>
    </location>
</feature>
<comment type="caution">
    <text evidence="8">The sequence shown here is derived from an EMBL/GenBank/DDBJ whole genome shotgun (WGS) entry which is preliminary data.</text>
</comment>
<dbReference type="EMBL" id="CALTRL010000217">
    <property type="protein sequence ID" value="CAH7667224.1"/>
    <property type="molecule type" value="Genomic_DNA"/>
</dbReference>
<keyword evidence="3" id="KW-0732">Signal</keyword>
<dbReference type="GO" id="GO:0005793">
    <property type="term" value="C:endoplasmic reticulum-Golgi intermediate compartment"/>
    <property type="evidence" value="ECO:0007669"/>
    <property type="project" value="TreeGrafter"/>
</dbReference>
<dbReference type="GO" id="GO:0000139">
    <property type="term" value="C:Golgi membrane"/>
    <property type="evidence" value="ECO:0007669"/>
    <property type="project" value="TreeGrafter"/>
</dbReference>
<dbReference type="PANTHER" id="PTHR12223">
    <property type="entry name" value="VESICULAR MANNOSE-BINDING LECTIN"/>
    <property type="match status" value="1"/>
</dbReference>
<protein>
    <submittedName>
        <fullName evidence="8">Concanavalin A-like lectin/glucanase domain-containing protein</fullName>
    </submittedName>
</protein>
<evidence type="ECO:0000256" key="2">
    <source>
        <dbReference type="ARBA" id="ARBA00022692"/>
    </source>
</evidence>
<dbReference type="PANTHER" id="PTHR12223:SF45">
    <property type="entry name" value="RE50040P"/>
    <property type="match status" value="1"/>
</dbReference>
<name>A0AAV0AGC2_PHAPC</name>
<dbReference type="Proteomes" id="UP001153365">
    <property type="component" value="Unassembled WGS sequence"/>
</dbReference>
<evidence type="ECO:0000313" key="8">
    <source>
        <dbReference type="EMBL" id="CAH7667224.1"/>
    </source>
</evidence>
<dbReference type="GO" id="GO:0005537">
    <property type="term" value="F:D-mannose binding"/>
    <property type="evidence" value="ECO:0007669"/>
    <property type="project" value="TreeGrafter"/>
</dbReference>
<dbReference type="CDD" id="cd07308">
    <property type="entry name" value="lectin_leg-like"/>
    <property type="match status" value="1"/>
</dbReference>
<reference evidence="8" key="1">
    <citation type="submission" date="2022-06" db="EMBL/GenBank/DDBJ databases">
        <authorList>
            <consortium name="SYNGENTA / RWTH Aachen University"/>
        </authorList>
    </citation>
    <scope>NUCLEOTIDE SEQUENCE</scope>
</reference>
<evidence type="ECO:0000259" key="7">
    <source>
        <dbReference type="PROSITE" id="PS51328"/>
    </source>
</evidence>
<evidence type="ECO:0000256" key="1">
    <source>
        <dbReference type="ARBA" id="ARBA00004479"/>
    </source>
</evidence>
<comment type="subcellular location">
    <subcellularLocation>
        <location evidence="1">Membrane</location>
        <topology evidence="1">Single-pass type I membrane protein</topology>
    </subcellularLocation>
</comment>
<dbReference type="InterPro" id="IPR005052">
    <property type="entry name" value="Lectin_leg"/>
</dbReference>
<dbReference type="SUPFAM" id="SSF49899">
    <property type="entry name" value="Concanavalin A-like lectins/glucanases"/>
    <property type="match status" value="1"/>
</dbReference>
<keyword evidence="4 6" id="KW-1133">Transmembrane helix</keyword>
<dbReference type="InterPro" id="IPR013320">
    <property type="entry name" value="ConA-like_dom_sf"/>
</dbReference>
<dbReference type="Pfam" id="PF03388">
    <property type="entry name" value="Lectin_leg-like"/>
    <property type="match status" value="1"/>
</dbReference>
<evidence type="ECO:0000256" key="5">
    <source>
        <dbReference type="ARBA" id="ARBA00023136"/>
    </source>
</evidence>
<dbReference type="GO" id="GO:0006888">
    <property type="term" value="P:endoplasmic reticulum to Golgi vesicle-mediated transport"/>
    <property type="evidence" value="ECO:0007669"/>
    <property type="project" value="TreeGrafter"/>
</dbReference>
<dbReference type="InterPro" id="IPR051136">
    <property type="entry name" value="Intracellular_Lectin-GPT"/>
</dbReference>
<organism evidence="8 9">
    <name type="scientific">Phakopsora pachyrhizi</name>
    <name type="common">Asian soybean rust disease fungus</name>
    <dbReference type="NCBI Taxonomy" id="170000"/>
    <lineage>
        <taxon>Eukaryota</taxon>
        <taxon>Fungi</taxon>
        <taxon>Dikarya</taxon>
        <taxon>Basidiomycota</taxon>
        <taxon>Pucciniomycotina</taxon>
        <taxon>Pucciniomycetes</taxon>
        <taxon>Pucciniales</taxon>
        <taxon>Phakopsoraceae</taxon>
        <taxon>Phakopsora</taxon>
    </lineage>
</organism>
<gene>
    <name evidence="8" type="ORF">PPACK8108_LOCUS1623</name>
</gene>
<dbReference type="GO" id="GO:0030134">
    <property type="term" value="C:COPII-coated ER to Golgi transport vesicle"/>
    <property type="evidence" value="ECO:0007669"/>
    <property type="project" value="TreeGrafter"/>
</dbReference>
<dbReference type="AlphaFoldDB" id="A0AAV0AGC2"/>